<dbReference type="GO" id="GO:0007095">
    <property type="term" value="P:mitotic G2 DNA damage checkpoint signaling"/>
    <property type="evidence" value="ECO:0007669"/>
    <property type="project" value="TreeGrafter"/>
</dbReference>
<evidence type="ECO:0000259" key="3">
    <source>
        <dbReference type="Pfam" id="PF21298"/>
    </source>
</evidence>
<gene>
    <name evidence="4" type="primary">topbp1-A</name>
    <name evidence="4" type="ORF">E2C01_045727</name>
</gene>
<dbReference type="Gene3D" id="3.40.50.10190">
    <property type="entry name" value="BRCT domain"/>
    <property type="match status" value="2"/>
</dbReference>
<keyword evidence="1" id="KW-0677">Repeat</keyword>
<reference evidence="4 5" key="1">
    <citation type="submission" date="2019-05" db="EMBL/GenBank/DDBJ databases">
        <title>Another draft genome of Portunus trituberculatus and its Hox gene families provides insights of decapod evolution.</title>
        <authorList>
            <person name="Jeong J.-H."/>
            <person name="Song I."/>
            <person name="Kim S."/>
            <person name="Choi T."/>
            <person name="Kim D."/>
            <person name="Ryu S."/>
            <person name="Kim W."/>
        </authorList>
    </citation>
    <scope>NUCLEOTIDE SEQUENCE [LARGE SCALE GENOMIC DNA]</scope>
    <source>
        <tissue evidence="4">Muscle</tissue>
    </source>
</reference>
<protein>
    <submittedName>
        <fullName evidence="4">DNA topoisomerase 2-binding protein 1-A</fullName>
    </submittedName>
</protein>
<evidence type="ECO:0000259" key="2">
    <source>
        <dbReference type="Pfam" id="PF12738"/>
    </source>
</evidence>
<evidence type="ECO:0000313" key="5">
    <source>
        <dbReference type="Proteomes" id="UP000324222"/>
    </source>
</evidence>
<dbReference type="GO" id="GO:0006270">
    <property type="term" value="P:DNA replication initiation"/>
    <property type="evidence" value="ECO:0007669"/>
    <property type="project" value="TreeGrafter"/>
</dbReference>
<accession>A0A5B7FWJ1</accession>
<dbReference type="AlphaFoldDB" id="A0A5B7FWJ1"/>
<dbReference type="SUPFAM" id="SSF52113">
    <property type="entry name" value="BRCT domain"/>
    <property type="match status" value="1"/>
</dbReference>
<evidence type="ECO:0000313" key="4">
    <source>
        <dbReference type="EMBL" id="MPC51871.1"/>
    </source>
</evidence>
<dbReference type="EMBL" id="VSRR010010471">
    <property type="protein sequence ID" value="MPC51871.1"/>
    <property type="molecule type" value="Genomic_DNA"/>
</dbReference>
<dbReference type="InterPro" id="IPR036420">
    <property type="entry name" value="BRCT_dom_sf"/>
</dbReference>
<dbReference type="Proteomes" id="UP000324222">
    <property type="component" value="Unassembled WGS sequence"/>
</dbReference>
<dbReference type="OrthoDB" id="251770at2759"/>
<organism evidence="4 5">
    <name type="scientific">Portunus trituberculatus</name>
    <name type="common">Swimming crab</name>
    <name type="synonym">Neptunus trituberculatus</name>
    <dbReference type="NCBI Taxonomy" id="210409"/>
    <lineage>
        <taxon>Eukaryota</taxon>
        <taxon>Metazoa</taxon>
        <taxon>Ecdysozoa</taxon>
        <taxon>Arthropoda</taxon>
        <taxon>Crustacea</taxon>
        <taxon>Multicrustacea</taxon>
        <taxon>Malacostraca</taxon>
        <taxon>Eumalacostraca</taxon>
        <taxon>Eucarida</taxon>
        <taxon>Decapoda</taxon>
        <taxon>Pleocyemata</taxon>
        <taxon>Brachyura</taxon>
        <taxon>Eubrachyura</taxon>
        <taxon>Portunoidea</taxon>
        <taxon>Portunidae</taxon>
        <taxon>Portuninae</taxon>
        <taxon>Portunus</taxon>
    </lineage>
</organism>
<name>A0A5B7FWJ1_PORTR</name>
<dbReference type="GO" id="GO:0033314">
    <property type="term" value="P:mitotic DNA replication checkpoint signaling"/>
    <property type="evidence" value="ECO:0007669"/>
    <property type="project" value="TreeGrafter"/>
</dbReference>
<comment type="caution">
    <text evidence="4">The sequence shown here is derived from an EMBL/GenBank/DDBJ whole genome shotgun (WGS) entry which is preliminary data.</text>
</comment>
<dbReference type="GO" id="GO:0016853">
    <property type="term" value="F:isomerase activity"/>
    <property type="evidence" value="ECO:0007669"/>
    <property type="project" value="UniProtKB-KW"/>
</dbReference>
<sequence>MESSIYSTICSQEDNVNLYFVKLIEDSPSNILLCAYQACEKFNRQWLSCEDCKQVIPTKEDVFICDPFKGEAFEYLVSCPKSIVVGPQCILSCLRRNEPIPALPSPLHNTAMSGLVITTTGFPKAQKEKLQHLVQQMSGIFSNTYHLDVTHLVVKMVGSEKYKVANIWYMQLTRKHHSEV</sequence>
<proteinExistence type="predicted"/>
<evidence type="ECO:0000256" key="1">
    <source>
        <dbReference type="ARBA" id="ARBA00022737"/>
    </source>
</evidence>
<dbReference type="InterPro" id="IPR001357">
    <property type="entry name" value="BRCT_dom"/>
</dbReference>
<dbReference type="PANTHER" id="PTHR13561">
    <property type="entry name" value="DNA REPLICATION REGULATOR DPB11-RELATED"/>
    <property type="match status" value="1"/>
</dbReference>
<dbReference type="PANTHER" id="PTHR13561:SF20">
    <property type="entry name" value="DNA TOPOISOMERASE 2-BINDING PROTEIN 1"/>
    <property type="match status" value="1"/>
</dbReference>
<feature type="domain" description="BRCT" evidence="2">
    <location>
        <begin position="115"/>
        <end position="169"/>
    </location>
</feature>
<keyword evidence="5" id="KW-1185">Reference proteome</keyword>
<dbReference type="Pfam" id="PF21298">
    <property type="entry name" value="TopBP1_BRCT0"/>
    <property type="match status" value="1"/>
</dbReference>
<keyword evidence="4" id="KW-0413">Isomerase</keyword>
<feature type="domain" description="TopBP1-like BRCT0" evidence="3">
    <location>
        <begin position="19"/>
        <end position="109"/>
    </location>
</feature>
<dbReference type="InterPro" id="IPR049542">
    <property type="entry name" value="TopBP1-like_BRCT0"/>
</dbReference>
<dbReference type="Pfam" id="PF12738">
    <property type="entry name" value="PTCB-BRCT"/>
    <property type="match status" value="1"/>
</dbReference>